<evidence type="ECO:0000259" key="2">
    <source>
        <dbReference type="Pfam" id="PF01693"/>
    </source>
</evidence>
<comment type="caution">
    <text evidence="3">The sequence shown here is derived from an EMBL/GenBank/DDBJ whole genome shotgun (WGS) entry which is preliminary data.</text>
</comment>
<dbReference type="InterPro" id="IPR011320">
    <property type="entry name" value="RNase_H1_N"/>
</dbReference>
<accession>A0A834GA63</accession>
<dbReference type="InterPro" id="IPR037056">
    <property type="entry name" value="RNase_H1_N_sf"/>
</dbReference>
<evidence type="ECO:0000313" key="3">
    <source>
        <dbReference type="EMBL" id="KAF7129397.1"/>
    </source>
</evidence>
<dbReference type="Proteomes" id="UP000626092">
    <property type="component" value="Unassembled WGS sequence"/>
</dbReference>
<dbReference type="Gene3D" id="3.40.970.10">
    <property type="entry name" value="Ribonuclease H1, N-terminal domain"/>
    <property type="match status" value="1"/>
</dbReference>
<dbReference type="EMBL" id="WJXA01000010">
    <property type="protein sequence ID" value="KAF7129397.1"/>
    <property type="molecule type" value="Genomic_DNA"/>
</dbReference>
<evidence type="ECO:0000256" key="1">
    <source>
        <dbReference type="SAM" id="Phobius"/>
    </source>
</evidence>
<sequence length="112" mass="12744">MTACSFDMKFTFVLPGIYDSWAACSDQVNWFPGAVHNKFASWDEAYSTWLAYTSQVKQMVPPPVLPSLEDAARSSSEYTPPGRDSFSLWLILAMTFYFIMVVATVMFCLFCY</sequence>
<dbReference type="InterPro" id="IPR009027">
    <property type="entry name" value="Ribosomal_bL9/RNase_H1_N"/>
</dbReference>
<dbReference type="Pfam" id="PF01693">
    <property type="entry name" value="Cauli_VI"/>
    <property type="match status" value="1"/>
</dbReference>
<feature type="transmembrane region" description="Helical" evidence="1">
    <location>
        <begin position="86"/>
        <end position="110"/>
    </location>
</feature>
<keyword evidence="4" id="KW-1185">Reference proteome</keyword>
<dbReference type="AlphaFoldDB" id="A0A834GA63"/>
<proteinExistence type="predicted"/>
<dbReference type="SUPFAM" id="SSF55658">
    <property type="entry name" value="L9 N-domain-like"/>
    <property type="match status" value="1"/>
</dbReference>
<evidence type="ECO:0000313" key="4">
    <source>
        <dbReference type="Proteomes" id="UP000626092"/>
    </source>
</evidence>
<keyword evidence="1" id="KW-0812">Transmembrane</keyword>
<gene>
    <name evidence="3" type="ORF">RHSIM_Rhsim10G0105100</name>
</gene>
<organism evidence="3 4">
    <name type="scientific">Rhododendron simsii</name>
    <name type="common">Sims's rhododendron</name>
    <dbReference type="NCBI Taxonomy" id="118357"/>
    <lineage>
        <taxon>Eukaryota</taxon>
        <taxon>Viridiplantae</taxon>
        <taxon>Streptophyta</taxon>
        <taxon>Embryophyta</taxon>
        <taxon>Tracheophyta</taxon>
        <taxon>Spermatophyta</taxon>
        <taxon>Magnoliopsida</taxon>
        <taxon>eudicotyledons</taxon>
        <taxon>Gunneridae</taxon>
        <taxon>Pentapetalae</taxon>
        <taxon>asterids</taxon>
        <taxon>Ericales</taxon>
        <taxon>Ericaceae</taxon>
        <taxon>Ericoideae</taxon>
        <taxon>Rhodoreae</taxon>
        <taxon>Rhododendron</taxon>
    </lineage>
</organism>
<feature type="domain" description="Ribonuclease H1 N-terminal" evidence="2">
    <location>
        <begin position="15"/>
        <end position="46"/>
    </location>
</feature>
<reference evidence="3" key="1">
    <citation type="submission" date="2019-11" db="EMBL/GenBank/DDBJ databases">
        <authorList>
            <person name="Liu Y."/>
            <person name="Hou J."/>
            <person name="Li T.-Q."/>
            <person name="Guan C.-H."/>
            <person name="Wu X."/>
            <person name="Wu H.-Z."/>
            <person name="Ling F."/>
            <person name="Zhang R."/>
            <person name="Shi X.-G."/>
            <person name="Ren J.-P."/>
            <person name="Chen E.-F."/>
            <person name="Sun J.-M."/>
        </authorList>
    </citation>
    <scope>NUCLEOTIDE SEQUENCE</scope>
    <source>
        <strain evidence="3">Adult_tree_wgs_1</strain>
        <tissue evidence="3">Leaves</tissue>
    </source>
</reference>
<keyword evidence="1" id="KW-0472">Membrane</keyword>
<dbReference type="OrthoDB" id="407198at2759"/>
<name>A0A834GA63_RHOSS</name>
<keyword evidence="1" id="KW-1133">Transmembrane helix</keyword>
<protein>
    <recommendedName>
        <fullName evidence="2">Ribonuclease H1 N-terminal domain-containing protein</fullName>
    </recommendedName>
</protein>